<dbReference type="AlphaFoldDB" id="A0A0F9QDD9"/>
<dbReference type="EMBL" id="LAZR01001608">
    <property type="protein sequence ID" value="KKN42050.1"/>
    <property type="molecule type" value="Genomic_DNA"/>
</dbReference>
<proteinExistence type="predicted"/>
<sequence>MTVIDLNKHKQTYSRLPCRGCTTQCKTYTTCNGTPWRINNNLADTNNKTK</sequence>
<organism evidence="1">
    <name type="scientific">marine sediment metagenome</name>
    <dbReference type="NCBI Taxonomy" id="412755"/>
    <lineage>
        <taxon>unclassified sequences</taxon>
        <taxon>metagenomes</taxon>
        <taxon>ecological metagenomes</taxon>
    </lineage>
</organism>
<accession>A0A0F9QDD9</accession>
<reference evidence="1" key="1">
    <citation type="journal article" date="2015" name="Nature">
        <title>Complex archaea that bridge the gap between prokaryotes and eukaryotes.</title>
        <authorList>
            <person name="Spang A."/>
            <person name="Saw J.H."/>
            <person name="Jorgensen S.L."/>
            <person name="Zaremba-Niedzwiedzka K."/>
            <person name="Martijn J."/>
            <person name="Lind A.E."/>
            <person name="van Eijk R."/>
            <person name="Schleper C."/>
            <person name="Guy L."/>
            <person name="Ettema T.J."/>
        </authorList>
    </citation>
    <scope>NUCLEOTIDE SEQUENCE</scope>
</reference>
<comment type="caution">
    <text evidence="1">The sequence shown here is derived from an EMBL/GenBank/DDBJ whole genome shotgun (WGS) entry which is preliminary data.</text>
</comment>
<protein>
    <submittedName>
        <fullName evidence="1">Uncharacterized protein</fullName>
    </submittedName>
</protein>
<name>A0A0F9QDD9_9ZZZZ</name>
<gene>
    <name evidence="1" type="ORF">LCGC14_0717220</name>
</gene>
<evidence type="ECO:0000313" key="1">
    <source>
        <dbReference type="EMBL" id="KKN42050.1"/>
    </source>
</evidence>